<evidence type="ECO:0000313" key="1">
    <source>
        <dbReference type="EMBL" id="CAD7634088.1"/>
    </source>
</evidence>
<dbReference type="AlphaFoldDB" id="A0A7R9Q7P3"/>
<keyword evidence="2" id="KW-1185">Reference proteome</keyword>
<sequence length="122" mass="13847">MVGKAVLHLLKAVQSSHTKEYAIHPFITAVTIPERNATLYVKSRRRQKYGSRKSDEGLECRCAKNSMYCSPLCCTFQRTTIEENFGVNYRRIDVQNRVADSNPLSHIYEELGLPPVGAFSTH</sequence>
<dbReference type="EMBL" id="CAJPIZ010013949">
    <property type="protein sequence ID" value="CAG2114518.1"/>
    <property type="molecule type" value="Genomic_DNA"/>
</dbReference>
<gene>
    <name evidence="1" type="ORF">OSB1V03_LOCUS14484</name>
</gene>
<reference evidence="1" key="1">
    <citation type="submission" date="2020-11" db="EMBL/GenBank/DDBJ databases">
        <authorList>
            <person name="Tran Van P."/>
        </authorList>
    </citation>
    <scope>NUCLEOTIDE SEQUENCE</scope>
</reference>
<dbReference type="Proteomes" id="UP000759131">
    <property type="component" value="Unassembled WGS sequence"/>
</dbReference>
<dbReference type="EMBL" id="OC868524">
    <property type="protein sequence ID" value="CAD7634088.1"/>
    <property type="molecule type" value="Genomic_DNA"/>
</dbReference>
<evidence type="ECO:0000313" key="2">
    <source>
        <dbReference type="Proteomes" id="UP000759131"/>
    </source>
</evidence>
<protein>
    <submittedName>
        <fullName evidence="1">Uncharacterized protein</fullName>
    </submittedName>
</protein>
<name>A0A7R9Q7P3_9ACAR</name>
<dbReference type="OrthoDB" id="6510214at2759"/>
<proteinExistence type="predicted"/>
<accession>A0A7R9Q7P3</accession>
<organism evidence="1">
    <name type="scientific">Medioppia subpectinata</name>
    <dbReference type="NCBI Taxonomy" id="1979941"/>
    <lineage>
        <taxon>Eukaryota</taxon>
        <taxon>Metazoa</taxon>
        <taxon>Ecdysozoa</taxon>
        <taxon>Arthropoda</taxon>
        <taxon>Chelicerata</taxon>
        <taxon>Arachnida</taxon>
        <taxon>Acari</taxon>
        <taxon>Acariformes</taxon>
        <taxon>Sarcoptiformes</taxon>
        <taxon>Oribatida</taxon>
        <taxon>Brachypylina</taxon>
        <taxon>Oppioidea</taxon>
        <taxon>Oppiidae</taxon>
        <taxon>Medioppia</taxon>
    </lineage>
</organism>